<evidence type="ECO:0000256" key="1">
    <source>
        <dbReference type="SAM" id="MobiDB-lite"/>
    </source>
</evidence>
<feature type="compositionally biased region" description="Low complexity" evidence="1">
    <location>
        <begin position="586"/>
        <end position="602"/>
    </location>
</feature>
<dbReference type="SUPFAM" id="SSF57184">
    <property type="entry name" value="Growth factor receptor domain"/>
    <property type="match status" value="2"/>
</dbReference>
<evidence type="ECO:0000259" key="4">
    <source>
        <dbReference type="Pfam" id="PF07699"/>
    </source>
</evidence>
<feature type="compositionally biased region" description="Low complexity" evidence="1">
    <location>
        <begin position="566"/>
        <end position="578"/>
    </location>
</feature>
<feature type="compositionally biased region" description="Basic residues" evidence="1">
    <location>
        <begin position="1587"/>
        <end position="1603"/>
    </location>
</feature>
<dbReference type="Gene3D" id="2.10.50.10">
    <property type="entry name" value="Tumor Necrosis Factor Receptor, subunit A, domain 2"/>
    <property type="match status" value="3"/>
</dbReference>
<feature type="compositionally biased region" description="Pro residues" evidence="1">
    <location>
        <begin position="537"/>
        <end position="565"/>
    </location>
</feature>
<dbReference type="EMBL" id="JBBJCI010000032">
    <property type="protein sequence ID" value="KAK7254176.1"/>
    <property type="molecule type" value="Genomic_DNA"/>
</dbReference>
<accession>A0ABR1GEE4</accession>
<name>A0ABR1GEE4_AURAN</name>
<feature type="compositionally biased region" description="Pro residues" evidence="1">
    <location>
        <begin position="603"/>
        <end position="623"/>
    </location>
</feature>
<feature type="region of interest" description="Disordered" evidence="1">
    <location>
        <begin position="1502"/>
        <end position="1620"/>
    </location>
</feature>
<evidence type="ECO:0000313" key="5">
    <source>
        <dbReference type="EMBL" id="KAK7254176.1"/>
    </source>
</evidence>
<keyword evidence="2" id="KW-1133">Transmembrane helix</keyword>
<dbReference type="PANTHER" id="PTHR46967:SF2">
    <property type="entry name" value="SUSHI, VON WILLEBRAND FACTOR TYPE A, EGF AND PENTRAXIN DOMAIN-CONTAINING PROTEIN 1-LIKE"/>
    <property type="match status" value="1"/>
</dbReference>
<feature type="region of interest" description="Disordered" evidence="1">
    <location>
        <begin position="493"/>
        <end position="644"/>
    </location>
</feature>
<feature type="compositionally biased region" description="Pro residues" evidence="1">
    <location>
        <begin position="630"/>
        <end position="642"/>
    </location>
</feature>
<reference evidence="5 6" key="1">
    <citation type="submission" date="2024-03" db="EMBL/GenBank/DDBJ databases">
        <title>Aureococcus anophagefferens CCMP1851 and Kratosvirus quantuckense: Draft genome of a second virus-susceptible host strain in the model system.</title>
        <authorList>
            <person name="Chase E."/>
            <person name="Truchon A.R."/>
            <person name="Schepens W."/>
            <person name="Wilhelm S.W."/>
        </authorList>
    </citation>
    <scope>NUCLEOTIDE SEQUENCE [LARGE SCALE GENOMIC DNA]</scope>
    <source>
        <strain evidence="5 6">CCMP1851</strain>
    </source>
</reference>
<dbReference type="SMART" id="SM01411">
    <property type="entry name" value="Ephrin_rec_like"/>
    <property type="match status" value="5"/>
</dbReference>
<proteinExistence type="predicted"/>
<keyword evidence="2" id="KW-0472">Membrane</keyword>
<dbReference type="PANTHER" id="PTHR46967">
    <property type="entry name" value="INSULIN-LIKE GROWTH FACTOR BINDING PROTEIN,N-TERMINAL"/>
    <property type="match status" value="1"/>
</dbReference>
<feature type="transmembrane region" description="Helical" evidence="2">
    <location>
        <begin position="1438"/>
        <end position="1456"/>
    </location>
</feature>
<keyword evidence="6" id="KW-1185">Reference proteome</keyword>
<feature type="signal peptide" evidence="3">
    <location>
        <begin position="1"/>
        <end position="21"/>
    </location>
</feature>
<feature type="transmembrane region" description="Helical" evidence="2">
    <location>
        <begin position="1124"/>
        <end position="1144"/>
    </location>
</feature>
<feature type="transmembrane region" description="Helical" evidence="2">
    <location>
        <begin position="1373"/>
        <end position="1391"/>
    </location>
</feature>
<feature type="compositionally biased region" description="Acidic residues" evidence="1">
    <location>
        <begin position="1609"/>
        <end position="1620"/>
    </location>
</feature>
<feature type="transmembrane region" description="Helical" evidence="2">
    <location>
        <begin position="1403"/>
        <end position="1426"/>
    </location>
</feature>
<feature type="transmembrane region" description="Helical" evidence="2">
    <location>
        <begin position="1089"/>
        <end position="1112"/>
    </location>
</feature>
<gene>
    <name evidence="5" type="ORF">SO694_00008587</name>
</gene>
<dbReference type="CDD" id="cd00185">
    <property type="entry name" value="TNFRSF"/>
    <property type="match status" value="1"/>
</dbReference>
<comment type="caution">
    <text evidence="5">The sequence shown here is derived from an EMBL/GenBank/DDBJ whole genome shotgun (WGS) entry which is preliminary data.</text>
</comment>
<protein>
    <recommendedName>
        <fullName evidence="4">Tyrosine-protein kinase ephrin type A/B receptor-like domain-containing protein</fullName>
    </recommendedName>
</protein>
<feature type="transmembrane region" description="Helical" evidence="2">
    <location>
        <begin position="1175"/>
        <end position="1196"/>
    </location>
</feature>
<dbReference type="Proteomes" id="UP001363151">
    <property type="component" value="Unassembled WGS sequence"/>
</dbReference>
<keyword evidence="3" id="KW-0732">Signal</keyword>
<feature type="compositionally biased region" description="Low complexity" evidence="1">
    <location>
        <begin position="493"/>
        <end position="521"/>
    </location>
</feature>
<keyword evidence="2" id="KW-0812">Transmembrane</keyword>
<feature type="domain" description="Tyrosine-protein kinase ephrin type A/B receptor-like" evidence="4">
    <location>
        <begin position="329"/>
        <end position="364"/>
    </location>
</feature>
<feature type="compositionally biased region" description="Basic residues" evidence="1">
    <location>
        <begin position="100"/>
        <end position="124"/>
    </location>
</feature>
<feature type="compositionally biased region" description="Basic and acidic residues" evidence="1">
    <location>
        <begin position="1526"/>
        <end position="1544"/>
    </location>
</feature>
<feature type="compositionally biased region" description="Basic and acidic residues" evidence="1">
    <location>
        <begin position="1504"/>
        <end position="1513"/>
    </location>
</feature>
<dbReference type="Pfam" id="PF07699">
    <property type="entry name" value="Ephrin_rec_like"/>
    <property type="match status" value="1"/>
</dbReference>
<feature type="region of interest" description="Disordered" evidence="1">
    <location>
        <begin position="78"/>
        <end position="128"/>
    </location>
</feature>
<evidence type="ECO:0000313" key="6">
    <source>
        <dbReference type="Proteomes" id="UP001363151"/>
    </source>
</evidence>
<sequence>MGMAGLRLLALLAASLGSRDADRAARTLATLNVTWLEESVARGERFLLRGGDGAAAADVGGLLRALLRPFRDPAHRREPFASLRGDGGAAYRGGDAARPSRAHPRARRTTRRRRTSRSGSRRPARTAARARAYGLAGGAGRLTVCDSGASACPANHYSSSGSYAGSSCDSCDDSSCDFTWLSCDQSCMEDNYECDGDESCDSSCDLCGGCAACAAGKYSTAGSATCADCAAGAISAAGGSCVDCAAGTAAAAAGSATCDPCEAGTYSAVGAATCEYCAPGSYSLAGASQCESCAAGRYAFAGSPSCSDCPAGSYADEAGASICAVCDPGRFNNAGGTTCYDCPPHTYAPLAGADDCARCPDGASSYGGAVACTCPAGEYVDEDADACAPCPSGRFSDTEDSDTECAPCAAGSHANDEGATACDACGAGTWAPVAGLSSCFDCDAGSSSAAGASSCEACLPNTFAAAAGDLCEACDANWMSHAGATECFPDPTACPSSAPTAAPSGAPTAAPSASPTARPSTGPSPWPTLSPTTSEPSLPPSPAPSAVPAAVPTPAPTSAPSPGPSFEPSAAPSATPSAAPSPAPSGAPSALPSSSPSGGPSSLPSPVPTPLPSAIPTPRPTPYPTTAEPSPSPTLLPSPQPSSFPTVYPQVTALPAERGVALTKPASANFTLFLINLSQDELPEQCIRNTTGEPDRDHAGAAVFPEVAWSRTRLTLGNSIDDLDATVVATIRSAGSTPGTYTFRYAVDACVSNVGDGDVRLVVEIRTEPVASESYVELGSSAPVLGEDWRAAATIVPVDADGDRVAAEDIDEASVFEAVLSKQKAQTSENETVQYVGYQFCTTTTKTFPEGAALVADCATPDAREAGVWDLHVSLNGAEMAALNVSALCPAGRYDAAGYCEDCFGGLTCDEPGVTLDVLPLKAGRWRGSPASTNVRKCLNPTACRGGNATGDASCRRGYEGPLCAVCDAGYAPAGIYRCEACTPEYTRTVLAAPACVLLLVALCAYLFVYHKAYIEGLVFGSMTKRRYQSLKVKAKILFVMEQITIFVPENLPSVALPTSYLKYLDVAQVLNLDAARNAERMCITPPNFYTQLITVTAIPIAACSALLFMVAQLKLRKRRWEGAYTLLLLLTFCVFPTVSQTIFQTFSCDGNFDDGSFLRLDYNIKCEGTTYELFVLYAVIMIFVFPVGVPLFYAFNLYHARALLRPSPTRAAISVRAVLRRSRVSVAARASPTPGRPHNKKALHYSKTRSLKLGARSPEHKPKGPTLAAAVVESRAAVVEQERRDEIARLAELWAAYRRLDGRRTPVEELALREAMVVALHEIPDFFELEGQGHLKFLFQPYVPRYFYWEVFESLRRLILGSVLVIVQPGHLSQIALGALVAFLVAVFHAKFHPYREEADNVLAFAANLVVALTFFVSLVIFAGIEADGYSQEQLGVLLIALNFSVLALGLGFLLHDRFGITVESACYGVLDCCLCCVPRAADARKALRRRAKRRSYDTNVELVEKTTDRPKNPLHAAQVGGAETRSDPTVDGIDVDRLAGSDDDRDDGGDDARRTSFAGELDYDTYDTKRGDDSFFALSPMATRNRQRRGPAKAHFQGRHPAHSDAEDPDPGDEPGPT</sequence>
<dbReference type="InterPro" id="IPR009030">
    <property type="entry name" value="Growth_fac_rcpt_cys_sf"/>
</dbReference>
<organism evidence="5 6">
    <name type="scientific">Aureococcus anophagefferens</name>
    <name type="common">Harmful bloom alga</name>
    <dbReference type="NCBI Taxonomy" id="44056"/>
    <lineage>
        <taxon>Eukaryota</taxon>
        <taxon>Sar</taxon>
        <taxon>Stramenopiles</taxon>
        <taxon>Ochrophyta</taxon>
        <taxon>Pelagophyceae</taxon>
        <taxon>Pelagomonadales</taxon>
        <taxon>Pelagomonadaceae</taxon>
        <taxon>Aureococcus</taxon>
    </lineage>
</organism>
<evidence type="ECO:0000256" key="2">
    <source>
        <dbReference type="SAM" id="Phobius"/>
    </source>
</evidence>
<evidence type="ECO:0000256" key="3">
    <source>
        <dbReference type="SAM" id="SignalP"/>
    </source>
</evidence>
<feature type="chain" id="PRO_5046301744" description="Tyrosine-protein kinase ephrin type A/B receptor-like domain-containing protein" evidence="3">
    <location>
        <begin position="22"/>
        <end position="1620"/>
    </location>
</feature>
<dbReference type="InterPro" id="IPR011641">
    <property type="entry name" value="Tyr-kin_ephrin_A/B_rcpt-like"/>
</dbReference>